<name>A0A562SXG7_9BACT</name>
<dbReference type="RefSeq" id="WP_144884818.1">
    <property type="nucleotide sequence ID" value="NZ_VLLE01000002.1"/>
</dbReference>
<keyword evidence="3" id="KW-1185">Reference proteome</keyword>
<dbReference type="EMBL" id="VLLE01000002">
    <property type="protein sequence ID" value="TWI85718.1"/>
    <property type="molecule type" value="Genomic_DNA"/>
</dbReference>
<feature type="transmembrane region" description="Helical" evidence="1">
    <location>
        <begin position="34"/>
        <end position="57"/>
    </location>
</feature>
<evidence type="ECO:0000256" key="1">
    <source>
        <dbReference type="SAM" id="Phobius"/>
    </source>
</evidence>
<evidence type="ECO:0000313" key="3">
    <source>
        <dbReference type="Proteomes" id="UP000316167"/>
    </source>
</evidence>
<keyword evidence="1" id="KW-1133">Transmembrane helix</keyword>
<comment type="caution">
    <text evidence="2">The sequence shown here is derived from an EMBL/GenBank/DDBJ whole genome shotgun (WGS) entry which is preliminary data.</text>
</comment>
<sequence>MEKHESNYNLFDWWKKVVFKNYANFSGRARRAEYWNFVLVNFIIYIPLYAFSIGGLLNDSESVGILGMGLFGLFGLAMFIPSLAVLVRRLHDLNKSGWYILIYLIPIVGPILMLVWLFTDGNRFVNDYGEDPKNPGMPELEFTGQ</sequence>
<dbReference type="InterPro" id="IPR008523">
    <property type="entry name" value="DUF805"/>
</dbReference>
<reference evidence="2 3" key="1">
    <citation type="journal article" date="2015" name="Stand. Genomic Sci.">
        <title>Genomic Encyclopedia of Bacterial and Archaeal Type Strains, Phase III: the genomes of soil and plant-associated and newly described type strains.</title>
        <authorList>
            <person name="Whitman W.B."/>
            <person name="Woyke T."/>
            <person name="Klenk H.P."/>
            <person name="Zhou Y."/>
            <person name="Lilburn T.G."/>
            <person name="Beck B.J."/>
            <person name="De Vos P."/>
            <person name="Vandamme P."/>
            <person name="Eisen J.A."/>
            <person name="Garrity G."/>
            <person name="Hugenholtz P."/>
            <person name="Kyrpides N.C."/>
        </authorList>
    </citation>
    <scope>NUCLEOTIDE SEQUENCE [LARGE SCALE GENOMIC DNA]</scope>
    <source>
        <strain evidence="2 3">CGMCC 1.7271</strain>
    </source>
</reference>
<feature type="transmembrane region" description="Helical" evidence="1">
    <location>
        <begin position="98"/>
        <end position="118"/>
    </location>
</feature>
<dbReference type="Pfam" id="PF05656">
    <property type="entry name" value="DUF805"/>
    <property type="match status" value="1"/>
</dbReference>
<evidence type="ECO:0000313" key="2">
    <source>
        <dbReference type="EMBL" id="TWI85718.1"/>
    </source>
</evidence>
<keyword evidence="1" id="KW-0472">Membrane</keyword>
<proteinExistence type="predicted"/>
<keyword evidence="1" id="KW-0812">Transmembrane</keyword>
<dbReference type="GO" id="GO:0005886">
    <property type="term" value="C:plasma membrane"/>
    <property type="evidence" value="ECO:0007669"/>
    <property type="project" value="TreeGrafter"/>
</dbReference>
<protein>
    <submittedName>
        <fullName evidence="2">Uncharacterized membrane protein YhaH (DUF805 family)</fullName>
    </submittedName>
</protein>
<dbReference type="PANTHER" id="PTHR34980">
    <property type="entry name" value="INNER MEMBRANE PROTEIN-RELATED-RELATED"/>
    <property type="match status" value="1"/>
</dbReference>
<dbReference type="Proteomes" id="UP000316167">
    <property type="component" value="Unassembled WGS sequence"/>
</dbReference>
<feature type="transmembrane region" description="Helical" evidence="1">
    <location>
        <begin position="63"/>
        <end position="86"/>
    </location>
</feature>
<organism evidence="2 3">
    <name type="scientific">Lacibacter cauensis</name>
    <dbReference type="NCBI Taxonomy" id="510947"/>
    <lineage>
        <taxon>Bacteria</taxon>
        <taxon>Pseudomonadati</taxon>
        <taxon>Bacteroidota</taxon>
        <taxon>Chitinophagia</taxon>
        <taxon>Chitinophagales</taxon>
        <taxon>Chitinophagaceae</taxon>
        <taxon>Lacibacter</taxon>
    </lineage>
</organism>
<dbReference type="OrthoDB" id="9812349at2"/>
<dbReference type="PANTHER" id="PTHR34980:SF2">
    <property type="entry name" value="INNER MEMBRANE PROTEIN YHAH-RELATED"/>
    <property type="match status" value="1"/>
</dbReference>
<dbReference type="AlphaFoldDB" id="A0A562SXG7"/>
<accession>A0A562SXG7</accession>
<gene>
    <name evidence="2" type="ORF">IQ13_0882</name>
</gene>